<sequence length="713" mass="80361">MAISRSVPVSVAERAPRPPPPLQREAAMRDHRPAAEQNGPRKLESPFRPDDQRGKQLEDAQRRGKELVDYDRAHEDPGLAMREGRGTTTSLSPTELSQLDRVDPQLALEARQFDTYSSVVDESRRTGKPIADICKSRKLTPSEFDNTRTAVLERMSKMEYVREAIPGFDQMTPKDQLIAVEAYAASHEGVRREYMDRMHRISHEAIQLPEDPAEVAKQTAQEKKTELAADRKVTIDRLKARLGKVGEKINDADIERMIASGQSIEEIEIRLFDLTLEQNGIKPADYHAREEQRRMKALEKEFQEAHEKGPHKEGPLNLDDYLRGNESDPRVKEYVALRTRNEGLPQPSISEAQEQTIRDIEDAVFGKQTYIRGALVSAGGVRDEIRQIQDNLTASERVERAAKTPASGDQQKASERVLKQEELRQQMAEALEDSVQEVLWNDYRDLREINDRKAQADALDAAEQGDVRLSDGILALQRNQGHHGVETDATTGKTIIHRKGIGEDVRRIAQDKEEGVRRIELRDLSEGEHPVVALYETDERGIIKMDGGNPPQPIPRYFVDEKGLPYREGVSQKKIPATWETVRYEQLSVEDRKLLDQIHAGQGARLTQEIMSDYFIALKPPFRGILGQRGQMEVLGSRDDLKLSHGQSADLAAYLGADMVKAAYQESRDSGRTLADILNEKGIDTKRGGSFWFLLLLLLGGVSGFKKKEDNAI</sequence>
<evidence type="ECO:0000256" key="1">
    <source>
        <dbReference type="SAM" id="MobiDB-lite"/>
    </source>
</evidence>
<organism evidence="3 4">
    <name type="scientific">Candidatus Roizmanbacteria bacterium RIFOXYD1_FULL_38_12</name>
    <dbReference type="NCBI Taxonomy" id="1802093"/>
    <lineage>
        <taxon>Bacteria</taxon>
        <taxon>Candidatus Roizmaniibacteriota</taxon>
    </lineage>
</organism>
<dbReference type="EMBL" id="MGBR01000001">
    <property type="protein sequence ID" value="OGK73933.1"/>
    <property type="molecule type" value="Genomic_DNA"/>
</dbReference>
<feature type="region of interest" description="Disordered" evidence="1">
    <location>
        <begin position="305"/>
        <end position="324"/>
    </location>
</feature>
<accession>A0A1F7L1E1</accession>
<dbReference type="AlphaFoldDB" id="A0A1F7L1E1"/>
<proteinExistence type="predicted"/>
<dbReference type="Proteomes" id="UP000177050">
    <property type="component" value="Unassembled WGS sequence"/>
</dbReference>
<evidence type="ECO:0000313" key="3">
    <source>
        <dbReference type="EMBL" id="OGK73933.1"/>
    </source>
</evidence>
<comment type="caution">
    <text evidence="3">The sequence shown here is derived from an EMBL/GenBank/DDBJ whole genome shotgun (WGS) entry which is preliminary data.</text>
</comment>
<keyword evidence="2" id="KW-0812">Transmembrane</keyword>
<keyword evidence="2" id="KW-0472">Membrane</keyword>
<reference evidence="3 4" key="1">
    <citation type="journal article" date="2016" name="Nat. Commun.">
        <title>Thousands of microbial genomes shed light on interconnected biogeochemical processes in an aquifer system.</title>
        <authorList>
            <person name="Anantharaman K."/>
            <person name="Brown C.T."/>
            <person name="Hug L.A."/>
            <person name="Sharon I."/>
            <person name="Castelle C.J."/>
            <person name="Probst A.J."/>
            <person name="Thomas B.C."/>
            <person name="Singh A."/>
            <person name="Wilkins M.J."/>
            <person name="Karaoz U."/>
            <person name="Brodie E.L."/>
            <person name="Williams K.H."/>
            <person name="Hubbard S.S."/>
            <person name="Banfield J.F."/>
        </authorList>
    </citation>
    <scope>NUCLEOTIDE SEQUENCE [LARGE SCALE GENOMIC DNA]</scope>
</reference>
<evidence type="ECO:0000313" key="4">
    <source>
        <dbReference type="Proteomes" id="UP000177050"/>
    </source>
</evidence>
<name>A0A1F7L1E1_9BACT</name>
<feature type="compositionally biased region" description="Basic and acidic residues" evidence="1">
    <location>
        <begin position="26"/>
        <end position="85"/>
    </location>
</feature>
<feature type="region of interest" description="Disordered" evidence="1">
    <location>
        <begin position="396"/>
        <end position="415"/>
    </location>
</feature>
<feature type="transmembrane region" description="Helical" evidence="2">
    <location>
        <begin position="689"/>
        <end position="705"/>
    </location>
</feature>
<evidence type="ECO:0000256" key="2">
    <source>
        <dbReference type="SAM" id="Phobius"/>
    </source>
</evidence>
<feature type="region of interest" description="Disordered" evidence="1">
    <location>
        <begin position="1"/>
        <end position="93"/>
    </location>
</feature>
<protein>
    <submittedName>
        <fullName evidence="3">Uncharacterized protein</fullName>
    </submittedName>
</protein>
<keyword evidence="2" id="KW-1133">Transmembrane helix</keyword>
<gene>
    <name evidence="3" type="ORF">A3K52_04100</name>
</gene>